<dbReference type="Proteomes" id="UP000308549">
    <property type="component" value="Unassembled WGS sequence"/>
</dbReference>
<dbReference type="PANTHER" id="PTHR12132:SF1">
    <property type="entry name" value="DNA REPAIR PROTEIN RAD52 HOMOLOG"/>
    <property type="match status" value="1"/>
</dbReference>
<reference evidence="7 8" key="1">
    <citation type="submission" date="2017-03" db="EMBL/GenBank/DDBJ databases">
        <title>Genomes of endolithic fungi from Antarctica.</title>
        <authorList>
            <person name="Coleine C."/>
            <person name="Masonjones S."/>
            <person name="Stajich J.E."/>
        </authorList>
    </citation>
    <scope>NUCLEOTIDE SEQUENCE [LARGE SCALE GENOMIC DNA]</scope>
    <source>
        <strain evidence="7 8">CCFEE 6315</strain>
    </source>
</reference>
<dbReference type="InterPro" id="IPR042525">
    <property type="entry name" value="Rad52_Rad59_Rad22_sf"/>
</dbReference>
<feature type="compositionally biased region" description="Polar residues" evidence="6">
    <location>
        <begin position="524"/>
        <end position="533"/>
    </location>
</feature>
<dbReference type="InterPro" id="IPR041247">
    <property type="entry name" value="Rad52_fam"/>
</dbReference>
<gene>
    <name evidence="7" type="ORF">B0A50_07505</name>
</gene>
<feature type="compositionally biased region" description="Gly residues" evidence="6">
    <location>
        <begin position="505"/>
        <end position="521"/>
    </location>
</feature>
<organism evidence="7 8">
    <name type="scientific">Salinomyces thailandicus</name>
    <dbReference type="NCBI Taxonomy" id="706561"/>
    <lineage>
        <taxon>Eukaryota</taxon>
        <taxon>Fungi</taxon>
        <taxon>Dikarya</taxon>
        <taxon>Ascomycota</taxon>
        <taxon>Pezizomycotina</taxon>
        <taxon>Dothideomycetes</taxon>
        <taxon>Dothideomycetidae</taxon>
        <taxon>Mycosphaerellales</taxon>
        <taxon>Teratosphaeriaceae</taxon>
        <taxon>Salinomyces</taxon>
    </lineage>
</organism>
<dbReference type="GO" id="GO:0006312">
    <property type="term" value="P:mitotic recombination"/>
    <property type="evidence" value="ECO:0007669"/>
    <property type="project" value="TreeGrafter"/>
</dbReference>
<protein>
    <recommendedName>
        <fullName evidence="5">RAD52 homolog</fullName>
    </recommendedName>
</protein>
<keyword evidence="4" id="KW-0234">DNA repair</keyword>
<dbReference type="PANTHER" id="PTHR12132">
    <property type="entry name" value="DNA REPAIR AND RECOMBINATION PROTEIN RAD52, RAD59"/>
    <property type="match status" value="1"/>
</dbReference>
<feature type="compositionally biased region" description="Low complexity" evidence="6">
    <location>
        <begin position="274"/>
        <end position="291"/>
    </location>
</feature>
<dbReference type="FunFam" id="3.30.390.80:FF:000001">
    <property type="entry name" value="DNA repair protein RAD52 homolog"/>
    <property type="match status" value="1"/>
</dbReference>
<feature type="compositionally biased region" description="Polar residues" evidence="6">
    <location>
        <begin position="12"/>
        <end position="24"/>
    </location>
</feature>
<dbReference type="Pfam" id="PF04098">
    <property type="entry name" value="Rad52_Rad22"/>
    <property type="match status" value="1"/>
</dbReference>
<comment type="similarity">
    <text evidence="1">Belongs to the RAD52 family.</text>
</comment>
<comment type="caution">
    <text evidence="7">The sequence shown here is derived from an EMBL/GenBank/DDBJ whole genome shotgun (WGS) entry which is preliminary data.</text>
</comment>
<dbReference type="GO" id="GO:0045002">
    <property type="term" value="P:double-strand break repair via single-strand annealing"/>
    <property type="evidence" value="ECO:0007669"/>
    <property type="project" value="InterPro"/>
</dbReference>
<evidence type="ECO:0000256" key="5">
    <source>
        <dbReference type="ARBA" id="ARBA00077224"/>
    </source>
</evidence>
<accession>A0A4U0TNA6</accession>
<proteinExistence type="inferred from homology"/>
<evidence type="ECO:0000256" key="6">
    <source>
        <dbReference type="SAM" id="MobiDB-lite"/>
    </source>
</evidence>
<dbReference type="Gene3D" id="3.30.390.80">
    <property type="entry name" value="DNA repair protein Rad52/59/22"/>
    <property type="match status" value="1"/>
</dbReference>
<feature type="region of interest" description="Disordered" evidence="6">
    <location>
        <begin position="466"/>
        <end position="617"/>
    </location>
</feature>
<dbReference type="GO" id="GO:0003697">
    <property type="term" value="F:single-stranded DNA binding"/>
    <property type="evidence" value="ECO:0007669"/>
    <property type="project" value="UniProtKB-ARBA"/>
</dbReference>
<evidence type="ECO:0000256" key="3">
    <source>
        <dbReference type="ARBA" id="ARBA00023172"/>
    </source>
</evidence>
<dbReference type="InterPro" id="IPR007232">
    <property type="entry name" value="Rad52_Rad59_Rad22"/>
</dbReference>
<feature type="region of interest" description="Disordered" evidence="6">
    <location>
        <begin position="269"/>
        <end position="415"/>
    </location>
</feature>
<dbReference type="OrthoDB" id="206565at2759"/>
<dbReference type="InterPro" id="IPR004585">
    <property type="entry name" value="DNA_recomb/repair_Rad52"/>
</dbReference>
<feature type="compositionally biased region" description="Basic and acidic residues" evidence="6">
    <location>
        <begin position="577"/>
        <end position="595"/>
    </location>
</feature>
<dbReference type="EMBL" id="NAJL01000055">
    <property type="protein sequence ID" value="TKA23478.1"/>
    <property type="molecule type" value="Genomic_DNA"/>
</dbReference>
<evidence type="ECO:0000313" key="8">
    <source>
        <dbReference type="Proteomes" id="UP000308549"/>
    </source>
</evidence>
<keyword evidence="8" id="KW-1185">Reference proteome</keyword>
<dbReference type="GO" id="GO:0005634">
    <property type="term" value="C:nucleus"/>
    <property type="evidence" value="ECO:0007669"/>
    <property type="project" value="InterPro"/>
</dbReference>
<evidence type="ECO:0000313" key="7">
    <source>
        <dbReference type="EMBL" id="TKA23478.1"/>
    </source>
</evidence>
<dbReference type="AlphaFoldDB" id="A0A4U0TNA6"/>
<feature type="compositionally biased region" description="Low complexity" evidence="6">
    <location>
        <begin position="359"/>
        <end position="408"/>
    </location>
</feature>
<feature type="region of interest" description="Disordered" evidence="6">
    <location>
        <begin position="1"/>
        <end position="24"/>
    </location>
</feature>
<name>A0A4U0TNA6_9PEZI</name>
<dbReference type="NCBIfam" id="TIGR00607">
    <property type="entry name" value="rad52"/>
    <property type="match status" value="1"/>
</dbReference>
<sequence>MPLPGDQHRETSATTNPFLPNNPAPTSFTAVEIATLQARLEKQLGPEYISTRPGAGGGKLHYLAADKVINLANEVFGFNGWSSSIQNVQIDFVDENPSTGKINLGLSTIVRVTLRDGTHHEDIGYGHIENCKGKAAAFEKAKKEGATDALKRALRTFGNVLGNCLYDKDYLAKVTRVKVAPSKWDAENLYRHAEYAPVKKESIAEADARVEKDAGASKRQLSAQSGNSFGSAEFQDDFGGALLNEDDFVHADEVQLDDTSMLSAVETPAQRAVNGPQGQQNGAQRAGGMQRMHSMPQLRPPNVQAPPPVQGVQAMQKPQAVQRPSTNALPGQAGKMAPPSVVQNGGPRGPQQNAAQHIQSAPQRPSPQQQSGPQQPYQRQHQPPHQQNHPQNHQAGPSSEGSRSNPSSATTVADIPANNINQHAVQNADGQFLDDQGLPLPCNPPPDAPQGFVTGRSVDLLKEPPGARPDVETMKFNPNADSPSIRRTHGVNPGKSAPIRRHELGGGGAAGGTTQHGGGATNGPTTPMRTNFVNPAADMNRRIGAPNGGGMSNRGQYRPPTSVGRKRPALADVSNTADRDVAHLDGAGDAKKAKLEAPGPQGGEGGQQQTDGAVAAS</sequence>
<evidence type="ECO:0000256" key="2">
    <source>
        <dbReference type="ARBA" id="ARBA00022763"/>
    </source>
</evidence>
<feature type="compositionally biased region" description="Basic and acidic residues" evidence="6">
    <location>
        <begin position="1"/>
        <end position="11"/>
    </location>
</feature>
<dbReference type="SUPFAM" id="SSF54768">
    <property type="entry name" value="dsRNA-binding domain-like"/>
    <property type="match status" value="1"/>
</dbReference>
<dbReference type="GO" id="GO:0000730">
    <property type="term" value="P:DNA recombinase assembly"/>
    <property type="evidence" value="ECO:0007669"/>
    <property type="project" value="InterPro"/>
</dbReference>
<keyword evidence="3" id="KW-0233">DNA recombination</keyword>
<evidence type="ECO:0000256" key="4">
    <source>
        <dbReference type="ARBA" id="ARBA00023204"/>
    </source>
</evidence>
<keyword evidence="2" id="KW-0227">DNA damage</keyword>
<evidence type="ECO:0000256" key="1">
    <source>
        <dbReference type="ARBA" id="ARBA00006638"/>
    </source>
</evidence>